<dbReference type="GO" id="GO:0009443">
    <property type="term" value="P:pyridoxal 5'-phosphate salvage"/>
    <property type="evidence" value="ECO:0007669"/>
    <property type="project" value="InterPro"/>
</dbReference>
<dbReference type="Gene3D" id="3.40.1190.20">
    <property type="match status" value="1"/>
</dbReference>
<keyword evidence="7" id="KW-0812">Transmembrane</keyword>
<evidence type="ECO:0000256" key="3">
    <source>
        <dbReference type="ARBA" id="ARBA00022679"/>
    </source>
</evidence>
<dbReference type="EC" id="2.7.1.35" evidence="2"/>
<organism evidence="8 9">
    <name type="scientific">Plasmodium falciparum FCH/4</name>
    <dbReference type="NCBI Taxonomy" id="1036724"/>
    <lineage>
        <taxon>Eukaryota</taxon>
        <taxon>Sar</taxon>
        <taxon>Alveolata</taxon>
        <taxon>Apicomplexa</taxon>
        <taxon>Aconoidasida</taxon>
        <taxon>Haemosporida</taxon>
        <taxon>Plasmodiidae</taxon>
        <taxon>Plasmodium</taxon>
        <taxon>Plasmodium (Laverania)</taxon>
    </lineage>
</organism>
<evidence type="ECO:0000256" key="4">
    <source>
        <dbReference type="ARBA" id="ARBA00022741"/>
    </source>
</evidence>
<protein>
    <recommendedName>
        <fullName evidence="2">pyridoxal kinase</fullName>
        <ecNumber evidence="2">2.7.1.35</ecNumber>
    </recommendedName>
</protein>
<dbReference type="PANTHER" id="PTHR10534:SF2">
    <property type="entry name" value="PYRIDOXAL KINASE"/>
    <property type="match status" value="1"/>
</dbReference>
<reference evidence="8 9" key="2">
    <citation type="submission" date="2013-02" db="EMBL/GenBank/DDBJ databases">
        <title>The Genome Sequence of Plasmodium falciparum FCH/4.</title>
        <authorList>
            <consortium name="The Broad Institute Genome Sequencing Platform"/>
            <consortium name="The Broad Institute Genome Sequencing Center for Infectious Disease"/>
            <person name="Neafsey D."/>
            <person name="Cheeseman I."/>
            <person name="Volkman S."/>
            <person name="Adams J."/>
            <person name="Walker B."/>
            <person name="Young S.K."/>
            <person name="Zeng Q."/>
            <person name="Gargeya S."/>
            <person name="Fitzgerald M."/>
            <person name="Haas B."/>
            <person name="Abouelleil A."/>
            <person name="Alvarado L."/>
            <person name="Arachchi H.M."/>
            <person name="Berlin A.M."/>
            <person name="Chapman S.B."/>
            <person name="Dewar J."/>
            <person name="Goldberg J."/>
            <person name="Griggs A."/>
            <person name="Gujja S."/>
            <person name="Hansen M."/>
            <person name="Howarth C."/>
            <person name="Imamovic A."/>
            <person name="Larimer J."/>
            <person name="McCowan C."/>
            <person name="Murphy C."/>
            <person name="Neiman D."/>
            <person name="Pearson M."/>
            <person name="Priest M."/>
            <person name="Roberts A."/>
            <person name="Saif S."/>
            <person name="Shea T."/>
            <person name="Sisk P."/>
            <person name="Sykes S."/>
            <person name="Wortman J."/>
            <person name="Nusbaum C."/>
            <person name="Birren B."/>
        </authorList>
    </citation>
    <scope>NUCLEOTIDE SEQUENCE [LARGE SCALE GENOMIC DNA]</scope>
    <source>
        <strain evidence="8 9">FCH/4</strain>
    </source>
</reference>
<dbReference type="Proteomes" id="UP000030656">
    <property type="component" value="Unassembled WGS sequence"/>
</dbReference>
<proteinExistence type="inferred from homology"/>
<sequence length="87" mass="10132">MKKENIISIQSQVFDGFCGNNIAAFVFRRRGHIPKILNTVQYYSKFKHSGVELNSQEVDIILIIFIFSQVISKMLNVLIWLPKIYLN</sequence>
<evidence type="ECO:0000256" key="7">
    <source>
        <dbReference type="SAM" id="Phobius"/>
    </source>
</evidence>
<dbReference type="InterPro" id="IPR029056">
    <property type="entry name" value="Ribokinase-like"/>
</dbReference>
<dbReference type="GO" id="GO:0008478">
    <property type="term" value="F:pyridoxal kinase activity"/>
    <property type="evidence" value="ECO:0007669"/>
    <property type="project" value="UniProtKB-EC"/>
</dbReference>
<accession>A0A024VRR1</accession>
<dbReference type="EMBL" id="KI927872">
    <property type="protein sequence ID" value="ETW31167.1"/>
    <property type="molecule type" value="Genomic_DNA"/>
</dbReference>
<keyword evidence="5" id="KW-0418">Kinase</keyword>
<dbReference type="AlphaFoldDB" id="A0A024VRR1"/>
<comment type="similarity">
    <text evidence="1">Belongs to the pyridoxine kinase family.</text>
</comment>
<gene>
    <name evidence="8" type="ORF">PFFCH_01415</name>
</gene>
<dbReference type="GO" id="GO:0005524">
    <property type="term" value="F:ATP binding"/>
    <property type="evidence" value="ECO:0007669"/>
    <property type="project" value="UniProtKB-KW"/>
</dbReference>
<keyword evidence="4" id="KW-0547">Nucleotide-binding</keyword>
<evidence type="ECO:0000256" key="5">
    <source>
        <dbReference type="ARBA" id="ARBA00022777"/>
    </source>
</evidence>
<reference evidence="8 9" key="1">
    <citation type="submission" date="2013-02" db="EMBL/GenBank/DDBJ databases">
        <title>The Genome Annotation of Plasmodium falciparum FCH/4.</title>
        <authorList>
            <consortium name="The Broad Institute Genome Sequencing Platform"/>
            <consortium name="The Broad Institute Genome Sequencing Center for Infectious Disease"/>
            <person name="Neafsey D."/>
            <person name="Hoffman S."/>
            <person name="Volkman S."/>
            <person name="Rosenthal P."/>
            <person name="Walker B."/>
            <person name="Young S.K."/>
            <person name="Zeng Q."/>
            <person name="Gargeya S."/>
            <person name="Fitzgerald M."/>
            <person name="Haas B."/>
            <person name="Abouelleil A."/>
            <person name="Allen A.W."/>
            <person name="Alvarado L."/>
            <person name="Arachchi H.M."/>
            <person name="Berlin A.M."/>
            <person name="Chapman S.B."/>
            <person name="Gainer-Dewar J."/>
            <person name="Goldberg J."/>
            <person name="Griggs A."/>
            <person name="Gujja S."/>
            <person name="Hansen M."/>
            <person name="Howarth C."/>
            <person name="Imamovic A."/>
            <person name="Ireland A."/>
            <person name="Larimer J."/>
            <person name="McCowan C."/>
            <person name="Murphy C."/>
            <person name="Pearson M."/>
            <person name="Poon T.W."/>
            <person name="Priest M."/>
            <person name="Roberts A."/>
            <person name="Saif S."/>
            <person name="Shea T."/>
            <person name="Sisk P."/>
            <person name="Sykes S."/>
            <person name="Wortman J."/>
            <person name="Nusbaum C."/>
            <person name="Birren B."/>
        </authorList>
    </citation>
    <scope>NUCLEOTIDE SEQUENCE [LARGE SCALE GENOMIC DNA]</scope>
    <source>
        <strain evidence="8 9">FCH/4</strain>
    </source>
</reference>
<evidence type="ECO:0000313" key="8">
    <source>
        <dbReference type="EMBL" id="ETW31167.1"/>
    </source>
</evidence>
<keyword evidence="7" id="KW-1133">Transmembrane helix</keyword>
<dbReference type="GO" id="GO:0005829">
    <property type="term" value="C:cytosol"/>
    <property type="evidence" value="ECO:0007669"/>
    <property type="project" value="TreeGrafter"/>
</dbReference>
<dbReference type="PANTHER" id="PTHR10534">
    <property type="entry name" value="PYRIDOXAL KINASE"/>
    <property type="match status" value="1"/>
</dbReference>
<keyword evidence="7" id="KW-0472">Membrane</keyword>
<keyword evidence="6" id="KW-0067">ATP-binding</keyword>
<evidence type="ECO:0000256" key="6">
    <source>
        <dbReference type="ARBA" id="ARBA00022840"/>
    </source>
</evidence>
<keyword evidence="3" id="KW-0808">Transferase</keyword>
<dbReference type="InterPro" id="IPR004625">
    <property type="entry name" value="PyrdxlKinase"/>
</dbReference>
<evidence type="ECO:0000313" key="9">
    <source>
        <dbReference type="Proteomes" id="UP000030656"/>
    </source>
</evidence>
<name>A0A024VRR1_PLAFA</name>
<evidence type="ECO:0000256" key="1">
    <source>
        <dbReference type="ARBA" id="ARBA00008805"/>
    </source>
</evidence>
<evidence type="ECO:0000256" key="2">
    <source>
        <dbReference type="ARBA" id="ARBA00012104"/>
    </source>
</evidence>
<feature type="transmembrane region" description="Helical" evidence="7">
    <location>
        <begin position="60"/>
        <end position="81"/>
    </location>
</feature>